<keyword evidence="5" id="KW-0418">Kinase</keyword>
<evidence type="ECO:0000313" key="7">
    <source>
        <dbReference type="EMBL" id="KAJ8900602.1"/>
    </source>
</evidence>
<dbReference type="InterPro" id="IPR027417">
    <property type="entry name" value="P-loop_NTPase"/>
</dbReference>
<dbReference type="GO" id="GO:0005524">
    <property type="term" value="F:ATP binding"/>
    <property type="evidence" value="ECO:0007669"/>
    <property type="project" value="InterPro"/>
</dbReference>
<dbReference type="InterPro" id="IPR000850">
    <property type="entry name" value="Adenylat/UMP-CMP_kin"/>
</dbReference>
<keyword evidence="8" id="KW-1185">Reference proteome</keyword>
<gene>
    <name evidence="7" type="ORF">K2173_025379</name>
</gene>
<evidence type="ECO:0000256" key="1">
    <source>
        <dbReference type="ARBA" id="ARBA00007220"/>
    </source>
</evidence>
<dbReference type="EC" id="2.7.4.3" evidence="2"/>
<dbReference type="GO" id="GO:0004017">
    <property type="term" value="F:AMP kinase activity"/>
    <property type="evidence" value="ECO:0007669"/>
    <property type="project" value="UniProtKB-EC"/>
</dbReference>
<evidence type="ECO:0000313" key="8">
    <source>
        <dbReference type="Proteomes" id="UP001159364"/>
    </source>
</evidence>
<evidence type="ECO:0000256" key="2">
    <source>
        <dbReference type="ARBA" id="ARBA00012955"/>
    </source>
</evidence>
<evidence type="ECO:0000256" key="3">
    <source>
        <dbReference type="ARBA" id="ARBA00022679"/>
    </source>
</evidence>
<evidence type="ECO:0000256" key="6">
    <source>
        <dbReference type="ARBA" id="ARBA00031517"/>
    </source>
</evidence>
<keyword evidence="4" id="KW-0547">Nucleotide-binding</keyword>
<keyword evidence="3" id="KW-0808">Transferase</keyword>
<proteinExistence type="inferred from homology"/>
<comment type="similarity">
    <text evidence="1">Belongs to the adenylate kinase family.</text>
</comment>
<evidence type="ECO:0000256" key="4">
    <source>
        <dbReference type="ARBA" id="ARBA00022741"/>
    </source>
</evidence>
<organism evidence="7 8">
    <name type="scientific">Erythroxylum novogranatense</name>
    <dbReference type="NCBI Taxonomy" id="1862640"/>
    <lineage>
        <taxon>Eukaryota</taxon>
        <taxon>Viridiplantae</taxon>
        <taxon>Streptophyta</taxon>
        <taxon>Embryophyta</taxon>
        <taxon>Tracheophyta</taxon>
        <taxon>Spermatophyta</taxon>
        <taxon>Magnoliopsida</taxon>
        <taxon>eudicotyledons</taxon>
        <taxon>Gunneridae</taxon>
        <taxon>Pentapetalae</taxon>
        <taxon>rosids</taxon>
        <taxon>fabids</taxon>
        <taxon>Malpighiales</taxon>
        <taxon>Erythroxylaceae</taxon>
        <taxon>Erythroxylum</taxon>
    </lineage>
</organism>
<reference evidence="7 8" key="1">
    <citation type="submission" date="2021-09" db="EMBL/GenBank/DDBJ databases">
        <title>Genomic insights and catalytic innovation underlie evolution of tropane alkaloids biosynthesis.</title>
        <authorList>
            <person name="Wang Y.-J."/>
            <person name="Tian T."/>
            <person name="Huang J.-P."/>
            <person name="Huang S.-X."/>
        </authorList>
    </citation>
    <scope>NUCLEOTIDE SEQUENCE [LARGE SCALE GENOMIC DNA]</scope>
    <source>
        <strain evidence="7">KIB-2018</strain>
        <tissue evidence="7">Leaf</tissue>
    </source>
</reference>
<dbReference type="Proteomes" id="UP001159364">
    <property type="component" value="Linkage Group LG08"/>
</dbReference>
<evidence type="ECO:0000256" key="5">
    <source>
        <dbReference type="ARBA" id="ARBA00022777"/>
    </source>
</evidence>
<dbReference type="Pfam" id="PF00406">
    <property type="entry name" value="ADK"/>
    <property type="match status" value="1"/>
</dbReference>
<sequence>MIQNLSKEGKIVPSKITVKLLQQAMQQSINKKFIIDSFPWNEENRYAFENIGRVDDNLDTIKKRLRVHI</sequence>
<dbReference type="Gene3D" id="3.40.50.300">
    <property type="entry name" value="P-loop containing nucleotide triphosphate hydrolases"/>
    <property type="match status" value="1"/>
</dbReference>
<accession>A0AAV8UH22</accession>
<dbReference type="EMBL" id="JAIWQS010000008">
    <property type="protein sequence ID" value="KAJ8900602.1"/>
    <property type="molecule type" value="Genomic_DNA"/>
</dbReference>
<protein>
    <recommendedName>
        <fullName evidence="2">adenylate kinase</fullName>
        <ecNumber evidence="2">2.7.4.3</ecNumber>
    </recommendedName>
    <alternativeName>
        <fullName evidence="6">ATP:AMP phosphotransferase</fullName>
    </alternativeName>
</protein>
<dbReference type="PANTHER" id="PTHR23359">
    <property type="entry name" value="NUCLEOTIDE KINASE"/>
    <property type="match status" value="1"/>
</dbReference>
<comment type="caution">
    <text evidence="7">The sequence shown here is derived from an EMBL/GenBank/DDBJ whole genome shotgun (WGS) entry which is preliminary data.</text>
</comment>
<name>A0AAV8UH22_9ROSI</name>
<dbReference type="AlphaFoldDB" id="A0AAV8UH22"/>